<reference evidence="3" key="2">
    <citation type="journal article" date="2016" name="Sci. Rep.">
        <title>Dictyocaulus viviparus genome, variome and transcriptome elucidate lungworm biology and support future intervention.</title>
        <authorList>
            <person name="McNulty S.N."/>
            <person name="Strube C."/>
            <person name="Rosa B.A."/>
            <person name="Martin J.C."/>
            <person name="Tyagi R."/>
            <person name="Choi Y.J."/>
            <person name="Wang Q."/>
            <person name="Hallsworth Pepin K."/>
            <person name="Zhang X."/>
            <person name="Ozersky P."/>
            <person name="Wilson R.K."/>
            <person name="Sternberg P.W."/>
            <person name="Gasser R.B."/>
            <person name="Mitreva M."/>
        </authorList>
    </citation>
    <scope>NUCLEOTIDE SEQUENCE [LARGE SCALE GENOMIC DNA]</scope>
    <source>
        <strain evidence="3">HannoverDv2000</strain>
    </source>
</reference>
<feature type="region of interest" description="Disordered" evidence="1">
    <location>
        <begin position="65"/>
        <end position="85"/>
    </location>
</feature>
<dbReference type="STRING" id="29172.A0A0D8X8K8"/>
<protein>
    <submittedName>
        <fullName evidence="2">Uncharacterized protein</fullName>
    </submittedName>
</protein>
<keyword evidence="3" id="KW-1185">Reference proteome</keyword>
<reference evidence="2 3" key="1">
    <citation type="submission" date="2013-11" db="EMBL/GenBank/DDBJ databases">
        <title>Draft genome of the bovine lungworm Dictyocaulus viviparus.</title>
        <authorList>
            <person name="Mitreva M."/>
        </authorList>
    </citation>
    <scope>NUCLEOTIDE SEQUENCE [LARGE SCALE GENOMIC DNA]</scope>
    <source>
        <strain evidence="2 3">HannoverDv2000</strain>
    </source>
</reference>
<dbReference type="OrthoDB" id="1747252at2759"/>
<evidence type="ECO:0000256" key="1">
    <source>
        <dbReference type="SAM" id="MobiDB-lite"/>
    </source>
</evidence>
<proteinExistence type="predicted"/>
<sequence>MATEQIEANIAAVVKAACAHRNAALGPFINRALLMTVPGNEYYALNIDNWLPVASEEEIEKLDIRRQKKGKKRDKEVQEPSQALA</sequence>
<name>A0A0D8X8K8_DICVI</name>
<gene>
    <name evidence="2" type="ORF">DICVIV_14117</name>
</gene>
<dbReference type="AlphaFoldDB" id="A0A0D8X8K8"/>
<dbReference type="EMBL" id="KN718882">
    <property type="protein sequence ID" value="KJH39974.1"/>
    <property type="molecule type" value="Genomic_DNA"/>
</dbReference>
<evidence type="ECO:0000313" key="2">
    <source>
        <dbReference type="EMBL" id="KJH39974.1"/>
    </source>
</evidence>
<organism evidence="2 3">
    <name type="scientific">Dictyocaulus viviparus</name>
    <name type="common">Bovine lungworm</name>
    <dbReference type="NCBI Taxonomy" id="29172"/>
    <lineage>
        <taxon>Eukaryota</taxon>
        <taxon>Metazoa</taxon>
        <taxon>Ecdysozoa</taxon>
        <taxon>Nematoda</taxon>
        <taxon>Chromadorea</taxon>
        <taxon>Rhabditida</taxon>
        <taxon>Rhabditina</taxon>
        <taxon>Rhabditomorpha</taxon>
        <taxon>Strongyloidea</taxon>
        <taxon>Metastrongylidae</taxon>
        <taxon>Dictyocaulus</taxon>
    </lineage>
</organism>
<accession>A0A0D8X8K8</accession>
<dbReference type="Proteomes" id="UP000053766">
    <property type="component" value="Unassembled WGS sequence"/>
</dbReference>
<evidence type="ECO:0000313" key="3">
    <source>
        <dbReference type="Proteomes" id="UP000053766"/>
    </source>
</evidence>